<evidence type="ECO:0000256" key="1">
    <source>
        <dbReference type="SAM" id="SignalP"/>
    </source>
</evidence>
<evidence type="ECO:0000259" key="2">
    <source>
        <dbReference type="Pfam" id="PF20142"/>
    </source>
</evidence>
<proteinExistence type="predicted"/>
<feature type="signal peptide" evidence="1">
    <location>
        <begin position="1"/>
        <end position="22"/>
    </location>
</feature>
<protein>
    <submittedName>
        <fullName evidence="3">Murein L,D-transpeptidase YcbB/YkuD</fullName>
    </submittedName>
</protein>
<comment type="caution">
    <text evidence="3">The sequence shown here is derived from an EMBL/GenBank/DDBJ whole genome shotgun (WGS) entry which is preliminary data.</text>
</comment>
<evidence type="ECO:0000313" key="4">
    <source>
        <dbReference type="Proteomes" id="UP000537204"/>
    </source>
</evidence>
<reference evidence="3 4" key="1">
    <citation type="submission" date="2020-08" db="EMBL/GenBank/DDBJ databases">
        <title>Genomic Encyclopedia of Type Strains, Phase IV (KMG-V): Genome sequencing to study the core and pangenomes of soil and plant-associated prokaryotes.</title>
        <authorList>
            <person name="Whitman W."/>
        </authorList>
    </citation>
    <scope>NUCLEOTIDE SEQUENCE [LARGE SCALE GENOMIC DNA]</scope>
    <source>
        <strain evidence="3 4">S3M1</strain>
    </source>
</reference>
<dbReference type="EMBL" id="JACHCE010000008">
    <property type="protein sequence ID" value="MBB5638385.1"/>
    <property type="molecule type" value="Genomic_DNA"/>
</dbReference>
<accession>A0A7W8ZQY7</accession>
<name>A0A7W8ZQY7_9SPHI</name>
<dbReference type="RefSeq" id="WP_183884210.1">
    <property type="nucleotide sequence ID" value="NZ_JACHCE010000008.1"/>
</dbReference>
<dbReference type="Pfam" id="PF20142">
    <property type="entry name" value="Scaffold"/>
    <property type="match status" value="1"/>
</dbReference>
<dbReference type="AlphaFoldDB" id="A0A7W8ZQY7"/>
<gene>
    <name evidence="3" type="ORF">HDE68_004314</name>
</gene>
<keyword evidence="1" id="KW-0732">Signal</keyword>
<dbReference type="InterPro" id="IPR045380">
    <property type="entry name" value="LD_TPept_scaffold_dom"/>
</dbReference>
<feature type="domain" description="L,D-transpeptidase scaffold" evidence="2">
    <location>
        <begin position="49"/>
        <end position="193"/>
    </location>
</feature>
<feature type="chain" id="PRO_5030980984" evidence="1">
    <location>
        <begin position="23"/>
        <end position="292"/>
    </location>
</feature>
<sequence length="292" mass="33869">MKIVAAVLSLMTILISMPFAYGQGNSISTEFSVNLKNQIKQSKLYYPKSVKRYYDQNGFQPMWTKNKEQLKQTWEAMMLLDCVLQYGLSYADYHPRELIYDNLRTIINNPDTGNITEQVRFDVLLTDAIITLMNHLHYGKFNPDFSAKRLDGITKTTEFNTVVKLTKARGDINFIEAILTAQPKSKTYVHLQSYMRLIKGQYVGDCYETPESEARKVAINMERLRWAEAYTERGGHQRVPYLTCEIKDGLPVFYEDIRHLDESLEAAMYPMNKRQPLKRSVPALSDIHLKKE</sequence>
<organism evidence="3 4">
    <name type="scientific">Pedobacter cryoconitis</name>
    <dbReference type="NCBI Taxonomy" id="188932"/>
    <lineage>
        <taxon>Bacteria</taxon>
        <taxon>Pseudomonadati</taxon>
        <taxon>Bacteroidota</taxon>
        <taxon>Sphingobacteriia</taxon>
        <taxon>Sphingobacteriales</taxon>
        <taxon>Sphingobacteriaceae</taxon>
        <taxon>Pedobacter</taxon>
    </lineage>
</organism>
<evidence type="ECO:0000313" key="3">
    <source>
        <dbReference type="EMBL" id="MBB5638385.1"/>
    </source>
</evidence>
<dbReference type="Proteomes" id="UP000537204">
    <property type="component" value="Unassembled WGS sequence"/>
</dbReference>